<dbReference type="CDD" id="cd00037">
    <property type="entry name" value="CLECT"/>
    <property type="match status" value="1"/>
</dbReference>
<feature type="domain" description="C-type lectin" evidence="4">
    <location>
        <begin position="55"/>
        <end position="161"/>
    </location>
</feature>
<keyword evidence="3" id="KW-0732">Signal</keyword>
<name>T1KQ84_TETUR</name>
<keyword evidence="6" id="KW-1185">Reference proteome</keyword>
<evidence type="ECO:0000256" key="3">
    <source>
        <dbReference type="SAM" id="SignalP"/>
    </source>
</evidence>
<evidence type="ECO:0000313" key="6">
    <source>
        <dbReference type="Proteomes" id="UP000015104"/>
    </source>
</evidence>
<dbReference type="Proteomes" id="UP000015104">
    <property type="component" value="Unassembled WGS sequence"/>
</dbReference>
<dbReference type="SMART" id="SM00034">
    <property type="entry name" value="CLECT"/>
    <property type="match status" value="1"/>
</dbReference>
<dbReference type="Gene3D" id="3.10.100.10">
    <property type="entry name" value="Mannose-Binding Protein A, subunit A"/>
    <property type="match status" value="1"/>
</dbReference>
<dbReference type="InterPro" id="IPR016186">
    <property type="entry name" value="C-type_lectin-like/link_sf"/>
</dbReference>
<organism evidence="5 6">
    <name type="scientific">Tetranychus urticae</name>
    <name type="common">Two-spotted spider mite</name>
    <dbReference type="NCBI Taxonomy" id="32264"/>
    <lineage>
        <taxon>Eukaryota</taxon>
        <taxon>Metazoa</taxon>
        <taxon>Ecdysozoa</taxon>
        <taxon>Arthropoda</taxon>
        <taxon>Chelicerata</taxon>
        <taxon>Arachnida</taxon>
        <taxon>Acari</taxon>
        <taxon>Acariformes</taxon>
        <taxon>Trombidiformes</taxon>
        <taxon>Prostigmata</taxon>
        <taxon>Eleutherengona</taxon>
        <taxon>Raphignathae</taxon>
        <taxon>Tetranychoidea</taxon>
        <taxon>Tetranychidae</taxon>
        <taxon>Tetranychus</taxon>
    </lineage>
</organism>
<reference evidence="5" key="2">
    <citation type="submission" date="2015-06" db="UniProtKB">
        <authorList>
            <consortium name="EnsemblMetazoa"/>
        </authorList>
    </citation>
    <scope>IDENTIFICATION</scope>
</reference>
<dbReference type="Pfam" id="PF00059">
    <property type="entry name" value="Lectin_C"/>
    <property type="match status" value="1"/>
</dbReference>
<feature type="region of interest" description="Disordered" evidence="2">
    <location>
        <begin position="218"/>
        <end position="250"/>
    </location>
</feature>
<dbReference type="SUPFAM" id="SSF56436">
    <property type="entry name" value="C-type lectin-like"/>
    <property type="match status" value="1"/>
</dbReference>
<dbReference type="EnsemblMetazoa" id="tetur17g03220.1">
    <property type="protein sequence ID" value="tetur17g03220.1"/>
    <property type="gene ID" value="tetur17g03220"/>
</dbReference>
<keyword evidence="1" id="KW-1015">Disulfide bond</keyword>
<reference evidence="6" key="1">
    <citation type="submission" date="2011-08" db="EMBL/GenBank/DDBJ databases">
        <authorList>
            <person name="Rombauts S."/>
        </authorList>
    </citation>
    <scope>NUCLEOTIDE SEQUENCE</scope>
    <source>
        <strain evidence="6">London</strain>
    </source>
</reference>
<evidence type="ECO:0000259" key="4">
    <source>
        <dbReference type="PROSITE" id="PS50041"/>
    </source>
</evidence>
<dbReference type="AlphaFoldDB" id="T1KQ84"/>
<dbReference type="PROSITE" id="PS00615">
    <property type="entry name" value="C_TYPE_LECTIN_1"/>
    <property type="match status" value="1"/>
</dbReference>
<sequence length="297" mass="33289">MLHWPPSTITVFIITIVILKSSASSDKPSSLLCPPDWIYINITDKYIKGGQISGSYDENLKYCNGLNASMITIESSEENDEIFKQFASLNIFRFWIAGKTEGILLNEIHQTKIDLMKSTYFSNWGQGSPNCPIGEECCIMVDSQKQWHNYVCSNDLYFACEKRRIFESSELNQSVSANPSPEEMECSGRVGMTAPLEDGTAKVKNENQVNHIIFETTPVSSSSKPETPSLEPRSTKLDTSWPMLQTPPPPTFRPAPSYATKPNLTINGITTNFTVNSITTLLYYSIISTVTRFNTFN</sequence>
<feature type="chain" id="PRO_5004581656" description="C-type lectin domain-containing protein" evidence="3">
    <location>
        <begin position="24"/>
        <end position="297"/>
    </location>
</feature>
<dbReference type="InterPro" id="IPR016187">
    <property type="entry name" value="CTDL_fold"/>
</dbReference>
<proteinExistence type="predicted"/>
<dbReference type="PROSITE" id="PS50041">
    <property type="entry name" value="C_TYPE_LECTIN_2"/>
    <property type="match status" value="1"/>
</dbReference>
<dbReference type="InterPro" id="IPR018378">
    <property type="entry name" value="C-type_lectin_CS"/>
</dbReference>
<gene>
    <name evidence="5" type="primary">107366114</name>
</gene>
<evidence type="ECO:0000256" key="2">
    <source>
        <dbReference type="SAM" id="MobiDB-lite"/>
    </source>
</evidence>
<evidence type="ECO:0000313" key="5">
    <source>
        <dbReference type="EnsemblMetazoa" id="tetur17g03220.1"/>
    </source>
</evidence>
<dbReference type="HOGENOM" id="CLU_937896_0_0_1"/>
<feature type="signal peptide" evidence="3">
    <location>
        <begin position="1"/>
        <end position="23"/>
    </location>
</feature>
<dbReference type="EMBL" id="CAEY01000349">
    <property type="status" value="NOT_ANNOTATED_CDS"/>
    <property type="molecule type" value="Genomic_DNA"/>
</dbReference>
<accession>T1KQ84</accession>
<dbReference type="InterPro" id="IPR001304">
    <property type="entry name" value="C-type_lectin-like"/>
</dbReference>
<protein>
    <recommendedName>
        <fullName evidence="4">C-type lectin domain-containing protein</fullName>
    </recommendedName>
</protein>
<evidence type="ECO:0000256" key="1">
    <source>
        <dbReference type="ARBA" id="ARBA00023157"/>
    </source>
</evidence>